<evidence type="ECO:0000313" key="3">
    <source>
        <dbReference type="Proteomes" id="UP000076023"/>
    </source>
</evidence>
<keyword evidence="3" id="KW-1185">Reference proteome</keyword>
<dbReference type="AlphaFoldDB" id="A0A146G7F8"/>
<evidence type="ECO:0000256" key="1">
    <source>
        <dbReference type="SAM" id="SignalP"/>
    </source>
</evidence>
<sequence>MKFITPLAAITAALTSIACAQVTQIEIAARYEGIDPGIVEGASKDEPANLAMPRITVKSGKIATVHVNGEYIFPIGDESHEASAGASIKITAAYKDGKCTISGMSLLRKPDVLESKESLSPKSFVSFETFFSGTVSANTEIPIELGQAVPGTLFLKLTPLDANGKPAS</sequence>
<reference evidence="3" key="1">
    <citation type="journal article" date="2017" name="Genome Announc.">
        <title>Draft Genome Sequence of Terrimicrobium sacchariphilum NM-5T, a Facultative Anaerobic Soil Bacterium of the Class Spartobacteria.</title>
        <authorList>
            <person name="Qiu Y.L."/>
            <person name="Tourlousse D.M."/>
            <person name="Matsuura N."/>
            <person name="Ohashi A."/>
            <person name="Sekiguchi Y."/>
        </authorList>
    </citation>
    <scope>NUCLEOTIDE SEQUENCE [LARGE SCALE GENOMIC DNA]</scope>
    <source>
        <strain evidence="3">NM-5</strain>
    </source>
</reference>
<accession>A0A146G7F8</accession>
<evidence type="ECO:0008006" key="4">
    <source>
        <dbReference type="Google" id="ProtNLM"/>
    </source>
</evidence>
<comment type="caution">
    <text evidence="2">The sequence shown here is derived from an EMBL/GenBank/DDBJ whole genome shotgun (WGS) entry which is preliminary data.</text>
</comment>
<dbReference type="Proteomes" id="UP000076023">
    <property type="component" value="Unassembled WGS sequence"/>
</dbReference>
<gene>
    <name evidence="2" type="ORF">TSACC_22066</name>
</gene>
<organism evidence="2 3">
    <name type="scientific">Terrimicrobium sacchariphilum</name>
    <dbReference type="NCBI Taxonomy" id="690879"/>
    <lineage>
        <taxon>Bacteria</taxon>
        <taxon>Pseudomonadati</taxon>
        <taxon>Verrucomicrobiota</taxon>
        <taxon>Terrimicrobiia</taxon>
        <taxon>Terrimicrobiales</taxon>
        <taxon>Terrimicrobiaceae</taxon>
        <taxon>Terrimicrobium</taxon>
    </lineage>
</organism>
<dbReference type="EMBL" id="BDCO01000002">
    <property type="protein sequence ID" value="GAT33649.1"/>
    <property type="molecule type" value="Genomic_DNA"/>
</dbReference>
<keyword evidence="1" id="KW-0732">Signal</keyword>
<dbReference type="InParanoid" id="A0A146G7F8"/>
<evidence type="ECO:0000313" key="2">
    <source>
        <dbReference type="EMBL" id="GAT33649.1"/>
    </source>
</evidence>
<dbReference type="STRING" id="690879.TSACC_22066"/>
<protein>
    <recommendedName>
        <fullName evidence="4">Lipoprotein</fullName>
    </recommendedName>
</protein>
<proteinExistence type="predicted"/>
<dbReference type="RefSeq" id="WP_075079359.1">
    <property type="nucleotide sequence ID" value="NZ_BDCO01000002.1"/>
</dbReference>
<dbReference type="PROSITE" id="PS51257">
    <property type="entry name" value="PROKAR_LIPOPROTEIN"/>
    <property type="match status" value="1"/>
</dbReference>
<name>A0A146G7F8_TERSA</name>
<feature type="signal peptide" evidence="1">
    <location>
        <begin position="1"/>
        <end position="20"/>
    </location>
</feature>
<feature type="chain" id="PRO_5007524660" description="Lipoprotein" evidence="1">
    <location>
        <begin position="21"/>
        <end position="168"/>
    </location>
</feature>